<dbReference type="OrthoDB" id="9785236at2"/>
<dbReference type="PANTHER" id="PTHR31891:SF1">
    <property type="entry name" value="FORMAMIDASE C869.04-RELATED"/>
    <property type="match status" value="1"/>
</dbReference>
<reference evidence="2 3" key="1">
    <citation type="journal article" date="2018" name="Sci. Rep.">
        <title>Rhizobium tumorigenes sp. nov., a novel plant tumorigenic bacterium isolated from cane gall tumors on thornless blackberry.</title>
        <authorList>
            <person name="Kuzmanovi N."/>
            <person name="Smalla K."/>
            <person name="Gronow S."/>
            <person name="PuBawska J."/>
        </authorList>
    </citation>
    <scope>NUCLEOTIDE SEQUENCE [LARGE SCALE GENOMIC DNA]</scope>
    <source>
        <strain evidence="2 3">CCBAU 85046</strain>
    </source>
</reference>
<keyword evidence="1" id="KW-0732">Signal</keyword>
<dbReference type="EMBL" id="PCDP01000034">
    <property type="protein sequence ID" value="PZM14402.1"/>
    <property type="molecule type" value="Genomic_DNA"/>
</dbReference>
<keyword evidence="3" id="KW-1185">Reference proteome</keyword>
<evidence type="ECO:0000313" key="2">
    <source>
        <dbReference type="EMBL" id="PZM14402.1"/>
    </source>
</evidence>
<dbReference type="Proteomes" id="UP000248925">
    <property type="component" value="Unassembled WGS sequence"/>
</dbReference>
<dbReference type="Pfam" id="PF03069">
    <property type="entry name" value="FmdA_AmdA"/>
    <property type="match status" value="1"/>
</dbReference>
<name>A0A2W4CNX5_9HYPH</name>
<protein>
    <submittedName>
        <fullName evidence="2">Formamidase</fullName>
    </submittedName>
</protein>
<evidence type="ECO:0000313" key="3">
    <source>
        <dbReference type="Proteomes" id="UP000248925"/>
    </source>
</evidence>
<dbReference type="Gene3D" id="3.10.28.20">
    <property type="entry name" value="Acetamidase/Formamidase-like domains"/>
    <property type="match status" value="1"/>
</dbReference>
<dbReference type="AlphaFoldDB" id="A0A2W4CNX5"/>
<sequence>MASKIVWTVPLAALCLVGNWSAAFADTSDVKGPATLIVAKSGEHCKDDPNCFNRIHYAVKPVAHAMPGQLFVLETRDGLDSDLNFESTAADVAAVDLNRCHPLTGPVYIEGAKRGDSIAVTVVDIAPDDFGTTTVVPGFGFLRDVFPDPYIVHWQLNRLDARSKDMPGIAVPNNAFMGTVGVLPDKPELDKWLKREKALAEAGGQVLTPQPVEALPADLCGVDGTAKDECVRTVPPRENGGNIDTNQTVVGTTLHFPCFIDGCGLFAGDVHFAMGGGEVAGTAIEMGAKVTLQAKVIPGGASRLSTVHFEGGSQLKKLAPSSFYAVTGLSLKPEGELPIFDTYLGGQKIAPLANLSEDLTLAARNATLNMVDFLVKTKGLTREQAYVLTSVAVDLDIAQVVDVPNMGVTAILNRDVFVGQQP</sequence>
<proteinExistence type="predicted"/>
<dbReference type="SUPFAM" id="SSF141130">
    <property type="entry name" value="Acetamidase/Formamidase-like"/>
    <property type="match status" value="1"/>
</dbReference>
<dbReference type="Gene3D" id="2.60.120.580">
    <property type="entry name" value="Acetamidase/Formamidase-like domains"/>
    <property type="match status" value="1"/>
</dbReference>
<dbReference type="GO" id="GO:0016811">
    <property type="term" value="F:hydrolase activity, acting on carbon-nitrogen (but not peptide) bonds, in linear amides"/>
    <property type="evidence" value="ECO:0007669"/>
    <property type="project" value="InterPro"/>
</dbReference>
<organism evidence="2 3">
    <name type="scientific">Rhizobium tubonense</name>
    <dbReference type="NCBI Taxonomy" id="484088"/>
    <lineage>
        <taxon>Bacteria</taxon>
        <taxon>Pseudomonadati</taxon>
        <taxon>Pseudomonadota</taxon>
        <taxon>Alphaproteobacteria</taxon>
        <taxon>Hyphomicrobiales</taxon>
        <taxon>Rhizobiaceae</taxon>
        <taxon>Rhizobium/Agrobacterium group</taxon>
        <taxon>Rhizobium</taxon>
    </lineage>
</organism>
<gene>
    <name evidence="2" type="ORF">CPY51_11580</name>
</gene>
<feature type="signal peptide" evidence="1">
    <location>
        <begin position="1"/>
        <end position="25"/>
    </location>
</feature>
<comment type="caution">
    <text evidence="2">The sequence shown here is derived from an EMBL/GenBank/DDBJ whole genome shotgun (WGS) entry which is preliminary data.</text>
</comment>
<evidence type="ECO:0000256" key="1">
    <source>
        <dbReference type="SAM" id="SignalP"/>
    </source>
</evidence>
<accession>A0A2W4CNX5</accession>
<dbReference type="PANTHER" id="PTHR31891">
    <property type="entry name" value="FORMAMIDASE C869.04-RELATED"/>
    <property type="match status" value="1"/>
</dbReference>
<dbReference type="InterPro" id="IPR004304">
    <property type="entry name" value="FmdA_AmdA"/>
</dbReference>
<feature type="chain" id="PRO_5015914603" evidence="1">
    <location>
        <begin position="26"/>
        <end position="422"/>
    </location>
</feature>